<evidence type="ECO:0000313" key="5">
    <source>
        <dbReference type="EMBL" id="MFD1706213.1"/>
    </source>
</evidence>
<dbReference type="CDD" id="cd07377">
    <property type="entry name" value="WHTH_GntR"/>
    <property type="match status" value="1"/>
</dbReference>
<dbReference type="RefSeq" id="WP_380772791.1">
    <property type="nucleotide sequence ID" value="NZ_JBHUEO010000009.1"/>
</dbReference>
<sequence>MFNANFSKTSVADKVAEHVKELIVEGKIAPEEKLPSEREMSEKLNISRNTVREAYKILATLGYVEIKHGLGVFVSSKNKTIDQWAASFFLKNDQVLELFDIRMLLEKQSVKWAAELATETQIQTLQEHVQHSFTLFQSTGIKESAPLLAKADQEFHLMLAEFSGNSVLYRIMRNLMELFHEVHKETIEIPGRLFKSIQEHEKIVDSIIRKDIEEAGSKMLHHLESVREDIIANISQENANPL</sequence>
<reference evidence="6" key="1">
    <citation type="journal article" date="2019" name="Int. J. Syst. Evol. Microbiol.">
        <title>The Global Catalogue of Microorganisms (GCM) 10K type strain sequencing project: providing services to taxonomists for standard genome sequencing and annotation.</title>
        <authorList>
            <consortium name="The Broad Institute Genomics Platform"/>
            <consortium name="The Broad Institute Genome Sequencing Center for Infectious Disease"/>
            <person name="Wu L."/>
            <person name="Ma J."/>
        </authorList>
    </citation>
    <scope>NUCLEOTIDE SEQUENCE [LARGE SCALE GENOMIC DNA]</scope>
    <source>
        <strain evidence="6">CGMCC 1.12295</strain>
    </source>
</reference>
<name>A0ABW4KJ66_9BACI</name>
<evidence type="ECO:0000256" key="3">
    <source>
        <dbReference type="ARBA" id="ARBA00023163"/>
    </source>
</evidence>
<keyword evidence="6" id="KW-1185">Reference proteome</keyword>
<dbReference type="InterPro" id="IPR036390">
    <property type="entry name" value="WH_DNA-bd_sf"/>
</dbReference>
<dbReference type="PANTHER" id="PTHR43537:SF5">
    <property type="entry name" value="UXU OPERON TRANSCRIPTIONAL REGULATOR"/>
    <property type="match status" value="1"/>
</dbReference>
<dbReference type="InterPro" id="IPR000524">
    <property type="entry name" value="Tscrpt_reg_HTH_GntR"/>
</dbReference>
<accession>A0ABW4KJ66</accession>
<dbReference type="InterPro" id="IPR008920">
    <property type="entry name" value="TF_FadR/GntR_C"/>
</dbReference>
<dbReference type="EMBL" id="JBHUEO010000009">
    <property type="protein sequence ID" value="MFD1706213.1"/>
    <property type="molecule type" value="Genomic_DNA"/>
</dbReference>
<dbReference type="SUPFAM" id="SSF48008">
    <property type="entry name" value="GntR ligand-binding domain-like"/>
    <property type="match status" value="1"/>
</dbReference>
<dbReference type="PRINTS" id="PR00035">
    <property type="entry name" value="HTHGNTR"/>
</dbReference>
<evidence type="ECO:0000313" key="6">
    <source>
        <dbReference type="Proteomes" id="UP001597301"/>
    </source>
</evidence>
<keyword evidence="3" id="KW-0804">Transcription</keyword>
<proteinExistence type="predicted"/>
<dbReference type="SMART" id="SM00345">
    <property type="entry name" value="HTH_GNTR"/>
    <property type="match status" value="1"/>
</dbReference>
<dbReference type="PANTHER" id="PTHR43537">
    <property type="entry name" value="TRANSCRIPTIONAL REGULATOR, GNTR FAMILY"/>
    <property type="match status" value="1"/>
</dbReference>
<dbReference type="Proteomes" id="UP001597301">
    <property type="component" value="Unassembled WGS sequence"/>
</dbReference>
<feature type="domain" description="HTH gntR-type" evidence="4">
    <location>
        <begin position="9"/>
        <end position="77"/>
    </location>
</feature>
<dbReference type="Pfam" id="PF00392">
    <property type="entry name" value="GntR"/>
    <property type="match status" value="1"/>
</dbReference>
<dbReference type="SMART" id="SM00895">
    <property type="entry name" value="FCD"/>
    <property type="match status" value="1"/>
</dbReference>
<dbReference type="InterPro" id="IPR036388">
    <property type="entry name" value="WH-like_DNA-bd_sf"/>
</dbReference>
<dbReference type="SUPFAM" id="SSF46785">
    <property type="entry name" value="Winged helix' DNA-binding domain"/>
    <property type="match status" value="1"/>
</dbReference>
<dbReference type="Gene3D" id="1.20.120.530">
    <property type="entry name" value="GntR ligand-binding domain-like"/>
    <property type="match status" value="1"/>
</dbReference>
<dbReference type="Gene3D" id="1.10.10.10">
    <property type="entry name" value="Winged helix-like DNA-binding domain superfamily/Winged helix DNA-binding domain"/>
    <property type="match status" value="1"/>
</dbReference>
<gene>
    <name evidence="5" type="ORF">ACFSCZ_05505</name>
</gene>
<evidence type="ECO:0000259" key="4">
    <source>
        <dbReference type="PROSITE" id="PS50949"/>
    </source>
</evidence>
<dbReference type="Pfam" id="PF07729">
    <property type="entry name" value="FCD"/>
    <property type="match status" value="1"/>
</dbReference>
<dbReference type="PROSITE" id="PS50949">
    <property type="entry name" value="HTH_GNTR"/>
    <property type="match status" value="1"/>
</dbReference>
<keyword evidence="1" id="KW-0805">Transcription regulation</keyword>
<dbReference type="InterPro" id="IPR011711">
    <property type="entry name" value="GntR_C"/>
</dbReference>
<protein>
    <submittedName>
        <fullName evidence="5">FadR/GntR family transcriptional regulator</fullName>
    </submittedName>
</protein>
<evidence type="ECO:0000256" key="2">
    <source>
        <dbReference type="ARBA" id="ARBA00023125"/>
    </source>
</evidence>
<keyword evidence="2" id="KW-0238">DNA-binding</keyword>
<evidence type="ECO:0000256" key="1">
    <source>
        <dbReference type="ARBA" id="ARBA00023015"/>
    </source>
</evidence>
<comment type="caution">
    <text evidence="5">The sequence shown here is derived from an EMBL/GenBank/DDBJ whole genome shotgun (WGS) entry which is preliminary data.</text>
</comment>
<organism evidence="5 6">
    <name type="scientific">Siminovitchia sediminis</name>
    <dbReference type="NCBI Taxonomy" id="1274353"/>
    <lineage>
        <taxon>Bacteria</taxon>
        <taxon>Bacillati</taxon>
        <taxon>Bacillota</taxon>
        <taxon>Bacilli</taxon>
        <taxon>Bacillales</taxon>
        <taxon>Bacillaceae</taxon>
        <taxon>Siminovitchia</taxon>
    </lineage>
</organism>